<dbReference type="Pfam" id="PF00001">
    <property type="entry name" value="7tm_1"/>
    <property type="match status" value="1"/>
</dbReference>
<evidence type="ECO:0000256" key="7">
    <source>
        <dbReference type="ARBA" id="ARBA00023170"/>
    </source>
</evidence>
<evidence type="ECO:0000256" key="8">
    <source>
        <dbReference type="ARBA" id="ARBA00023180"/>
    </source>
</evidence>
<dbReference type="GO" id="GO:0060326">
    <property type="term" value="P:cell chemotaxis"/>
    <property type="evidence" value="ECO:0007669"/>
    <property type="project" value="TreeGrafter"/>
</dbReference>
<dbReference type="GO" id="GO:0009897">
    <property type="term" value="C:external side of plasma membrane"/>
    <property type="evidence" value="ECO:0007669"/>
    <property type="project" value="TreeGrafter"/>
</dbReference>
<feature type="transmembrane region" description="Helical" evidence="11">
    <location>
        <begin position="49"/>
        <end position="69"/>
    </location>
</feature>
<dbReference type="SUPFAM" id="SSF81321">
    <property type="entry name" value="Family A G protein-coupled receptor-like"/>
    <property type="match status" value="1"/>
</dbReference>
<feature type="transmembrane region" description="Helical" evidence="11">
    <location>
        <begin position="213"/>
        <end position="235"/>
    </location>
</feature>
<keyword evidence="14" id="KW-1185">Reference proteome</keyword>
<comment type="subcellular location">
    <subcellularLocation>
        <location evidence="1">Membrane</location>
        <topology evidence="1">Multi-pass membrane protein</topology>
    </subcellularLocation>
</comment>
<dbReference type="PRINTS" id="PR00241">
    <property type="entry name" value="ANGIOTENSINR"/>
</dbReference>
<comment type="caution">
    <text evidence="13">The sequence shown here is derived from an EMBL/GenBank/DDBJ whole genome shotgun (WGS) entry which is preliminary data.</text>
</comment>
<keyword evidence="8" id="KW-0325">Glycoprotein</keyword>
<sequence>MDTTEKHTTYPVSNDITSDYYEEPIYITDLSQEACYDEGLPWKSVVIPIIYFFVFFLGFLGNSFVIVVMSRKPRNRRLVDIFVINLAVADLIFVATLPFWAISAAQENHWMFGIHLCKLSSYIISVNRYSNIFFLTCMSVDRYMAIVRMLDSTFLRSTKCVRLICGIIWTTSVICGIPTLFYKHLEMNESGETVHCVEATLATGYCEITLSSLFLAFILPVSVILFCYCSILVKLRQHFQHQSIQAKLKRKNSLKIVFTIIIIFIISWLPFNIFKAIHIMSIFQKLSCTMMIILNQGIVLSSCLAFINSCANPIIYICLDHHFRHRATHLCLKRFGTWVQQGSRASAAFSGTSTDSFSGYTTGRTRLASLGQVSTVSEYINGSGQ</sequence>
<evidence type="ECO:0000256" key="2">
    <source>
        <dbReference type="ARBA" id="ARBA00022692"/>
    </source>
</evidence>
<gene>
    <name evidence="13" type="primary">Gpr25</name>
    <name evidence="13" type="ORF">GTO96_0014629</name>
</gene>
<dbReference type="PRINTS" id="PR00237">
    <property type="entry name" value="GPCRRHODOPSN"/>
</dbReference>
<dbReference type="GO" id="GO:0016493">
    <property type="term" value="F:C-C chemokine receptor activity"/>
    <property type="evidence" value="ECO:0007669"/>
    <property type="project" value="TreeGrafter"/>
</dbReference>
<dbReference type="GeneID" id="120525199"/>
<dbReference type="InterPro" id="IPR017452">
    <property type="entry name" value="GPCR_Rhodpsn_7TM"/>
</dbReference>
<keyword evidence="4 10" id="KW-0297">G-protein coupled receptor</keyword>
<evidence type="ECO:0000313" key="14">
    <source>
        <dbReference type="Proteomes" id="UP000886611"/>
    </source>
</evidence>
<dbReference type="RefSeq" id="XP_039603243.1">
    <property type="nucleotide sequence ID" value="XM_039747309.1"/>
</dbReference>
<feature type="transmembrane region" description="Helical" evidence="11">
    <location>
        <begin position="161"/>
        <end position="182"/>
    </location>
</feature>
<dbReference type="PROSITE" id="PS00237">
    <property type="entry name" value="G_PROTEIN_RECEP_F1_1"/>
    <property type="match status" value="1"/>
</dbReference>
<dbReference type="GO" id="GO:0006955">
    <property type="term" value="P:immune response"/>
    <property type="evidence" value="ECO:0007669"/>
    <property type="project" value="TreeGrafter"/>
</dbReference>
<evidence type="ECO:0000256" key="3">
    <source>
        <dbReference type="ARBA" id="ARBA00022989"/>
    </source>
</evidence>
<dbReference type="InterPro" id="IPR000276">
    <property type="entry name" value="GPCR_Rhodpsn"/>
</dbReference>
<evidence type="ECO:0000256" key="11">
    <source>
        <dbReference type="SAM" id="Phobius"/>
    </source>
</evidence>
<evidence type="ECO:0000256" key="4">
    <source>
        <dbReference type="ARBA" id="ARBA00023040"/>
    </source>
</evidence>
<dbReference type="EMBL" id="JAATIS010000485">
    <property type="protein sequence ID" value="KAG2468155.1"/>
    <property type="molecule type" value="Genomic_DNA"/>
</dbReference>
<dbReference type="AlphaFoldDB" id="A0A8X7XFK4"/>
<evidence type="ECO:0000256" key="10">
    <source>
        <dbReference type="RuleBase" id="RU000688"/>
    </source>
</evidence>
<dbReference type="Gene3D" id="1.20.1070.10">
    <property type="entry name" value="Rhodopsin 7-helix transmembrane proteins"/>
    <property type="match status" value="1"/>
</dbReference>
<evidence type="ECO:0000256" key="9">
    <source>
        <dbReference type="ARBA" id="ARBA00023224"/>
    </source>
</evidence>
<dbReference type="GO" id="GO:0019957">
    <property type="term" value="F:C-C chemokine binding"/>
    <property type="evidence" value="ECO:0007669"/>
    <property type="project" value="TreeGrafter"/>
</dbReference>
<feature type="domain" description="G-protein coupled receptors family 1 profile" evidence="12">
    <location>
        <begin position="61"/>
        <end position="316"/>
    </location>
</feature>
<feature type="non-terminal residue" evidence="13">
    <location>
        <position position="1"/>
    </location>
</feature>
<evidence type="ECO:0000256" key="6">
    <source>
        <dbReference type="ARBA" id="ARBA00023157"/>
    </source>
</evidence>
<evidence type="ECO:0000313" key="13">
    <source>
        <dbReference type="EMBL" id="KAG2468155.1"/>
    </source>
</evidence>
<keyword evidence="9 10" id="KW-0807">Transducer</keyword>
<dbReference type="PANTHER" id="PTHR10489">
    <property type="entry name" value="CELL ADHESION MOLECULE"/>
    <property type="match status" value="1"/>
</dbReference>
<evidence type="ECO:0000256" key="5">
    <source>
        <dbReference type="ARBA" id="ARBA00023136"/>
    </source>
</evidence>
<evidence type="ECO:0000256" key="1">
    <source>
        <dbReference type="ARBA" id="ARBA00004141"/>
    </source>
</evidence>
<keyword evidence="7 10" id="KW-0675">Receptor</keyword>
<feature type="transmembrane region" description="Helical" evidence="11">
    <location>
        <begin position="122"/>
        <end position="140"/>
    </location>
</feature>
<feature type="non-terminal residue" evidence="13">
    <location>
        <position position="385"/>
    </location>
</feature>
<proteinExistence type="inferred from homology"/>
<dbReference type="OrthoDB" id="8935849at2759"/>
<keyword evidence="5 11" id="KW-0472">Membrane</keyword>
<feature type="transmembrane region" description="Helical" evidence="11">
    <location>
        <begin position="81"/>
        <end position="102"/>
    </location>
</feature>
<dbReference type="PANTHER" id="PTHR10489:SF954">
    <property type="entry name" value="G PROTEIN-COUPLED RECEPTOR 25"/>
    <property type="match status" value="1"/>
</dbReference>
<organism evidence="13 14">
    <name type="scientific">Polypterus senegalus</name>
    <name type="common">Senegal bichir</name>
    <dbReference type="NCBI Taxonomy" id="55291"/>
    <lineage>
        <taxon>Eukaryota</taxon>
        <taxon>Metazoa</taxon>
        <taxon>Chordata</taxon>
        <taxon>Craniata</taxon>
        <taxon>Vertebrata</taxon>
        <taxon>Euteleostomi</taxon>
        <taxon>Actinopterygii</taxon>
        <taxon>Polypteriformes</taxon>
        <taxon>Polypteridae</taxon>
        <taxon>Polypterus</taxon>
    </lineage>
</organism>
<evidence type="ECO:0000259" key="12">
    <source>
        <dbReference type="PROSITE" id="PS50262"/>
    </source>
</evidence>
<dbReference type="Proteomes" id="UP000886611">
    <property type="component" value="Unassembled WGS sequence"/>
</dbReference>
<protein>
    <submittedName>
        <fullName evidence="13">GPR25 protein</fullName>
    </submittedName>
</protein>
<name>A0A8X7XFK4_POLSE</name>
<feature type="transmembrane region" description="Helical" evidence="11">
    <location>
        <begin position="256"/>
        <end position="277"/>
    </location>
</feature>
<keyword evidence="6" id="KW-1015">Disulfide bond</keyword>
<dbReference type="PROSITE" id="PS50262">
    <property type="entry name" value="G_PROTEIN_RECEP_F1_2"/>
    <property type="match status" value="1"/>
</dbReference>
<keyword evidence="2 10" id="KW-0812">Transmembrane</keyword>
<keyword evidence="3 11" id="KW-1133">Transmembrane helix</keyword>
<dbReference type="InterPro" id="IPR000248">
    <property type="entry name" value="ATII_rcpt"/>
</dbReference>
<dbReference type="GO" id="GO:0019722">
    <property type="term" value="P:calcium-mediated signaling"/>
    <property type="evidence" value="ECO:0007669"/>
    <property type="project" value="TreeGrafter"/>
</dbReference>
<comment type="similarity">
    <text evidence="10">Belongs to the G-protein coupled receptor 1 family.</text>
</comment>
<feature type="transmembrane region" description="Helical" evidence="11">
    <location>
        <begin position="297"/>
        <end position="319"/>
    </location>
</feature>
<accession>A0A8X7XFK4</accession>
<dbReference type="GO" id="GO:0007204">
    <property type="term" value="P:positive regulation of cytosolic calcium ion concentration"/>
    <property type="evidence" value="ECO:0007669"/>
    <property type="project" value="TreeGrafter"/>
</dbReference>
<dbReference type="InterPro" id="IPR050119">
    <property type="entry name" value="CCR1-9-like"/>
</dbReference>
<reference evidence="13 14" key="1">
    <citation type="journal article" date="2021" name="Cell">
        <title>Tracing the genetic footprints of vertebrate landing in non-teleost ray-finned fishes.</title>
        <authorList>
            <person name="Bi X."/>
            <person name="Wang K."/>
            <person name="Yang L."/>
            <person name="Pan H."/>
            <person name="Jiang H."/>
            <person name="Wei Q."/>
            <person name="Fang M."/>
            <person name="Yu H."/>
            <person name="Zhu C."/>
            <person name="Cai Y."/>
            <person name="He Y."/>
            <person name="Gan X."/>
            <person name="Zeng H."/>
            <person name="Yu D."/>
            <person name="Zhu Y."/>
            <person name="Jiang H."/>
            <person name="Qiu Q."/>
            <person name="Yang H."/>
            <person name="Zhang Y.E."/>
            <person name="Wang W."/>
            <person name="Zhu M."/>
            <person name="He S."/>
            <person name="Zhang G."/>
        </authorList>
    </citation>
    <scope>NUCLEOTIDE SEQUENCE [LARGE SCALE GENOMIC DNA]</scope>
    <source>
        <strain evidence="13">Bchr_013</strain>
    </source>
</reference>